<accession>A0A1E1WHN0</accession>
<dbReference type="AlphaFoldDB" id="A0A1E1WHN0"/>
<protein>
    <submittedName>
        <fullName evidence="1">Uncharacterized protein</fullName>
    </submittedName>
</protein>
<evidence type="ECO:0000313" key="1">
    <source>
        <dbReference type="EMBL" id="JAT86500.1"/>
    </source>
</evidence>
<proteinExistence type="predicted"/>
<reference evidence="1" key="1">
    <citation type="submission" date="2015-09" db="EMBL/GenBank/DDBJ databases">
        <title>De novo assembly of Pectinophora gossypiella (Pink Bollworm) gut transcriptome.</title>
        <authorList>
            <person name="Tassone E.E."/>
        </authorList>
    </citation>
    <scope>NUCLEOTIDE SEQUENCE</scope>
</reference>
<name>A0A1E1WHN0_PECGO</name>
<gene>
    <name evidence="1" type="ORF">g.14234</name>
</gene>
<dbReference type="EMBL" id="GDQN01004554">
    <property type="protein sequence ID" value="JAT86500.1"/>
    <property type="molecule type" value="Transcribed_RNA"/>
</dbReference>
<sequence>MRIYDAMLGVIKSKLLHILMKPLSTIVDVIGQVVWPGEAPALGRQVVRQRRSGPRGPLTKHIRWIASYTQQAARPKLSSWPQHNAHAHNFISIQSLSTYPSLNVTKRKFFEFLF</sequence>
<organism evidence="1">
    <name type="scientific">Pectinophora gossypiella</name>
    <name type="common">Cotton pink bollworm</name>
    <name type="synonym">Depressaria gossypiella</name>
    <dbReference type="NCBI Taxonomy" id="13191"/>
    <lineage>
        <taxon>Eukaryota</taxon>
        <taxon>Metazoa</taxon>
        <taxon>Ecdysozoa</taxon>
        <taxon>Arthropoda</taxon>
        <taxon>Hexapoda</taxon>
        <taxon>Insecta</taxon>
        <taxon>Pterygota</taxon>
        <taxon>Neoptera</taxon>
        <taxon>Endopterygota</taxon>
        <taxon>Lepidoptera</taxon>
        <taxon>Glossata</taxon>
        <taxon>Ditrysia</taxon>
        <taxon>Gelechioidea</taxon>
        <taxon>Gelechiidae</taxon>
        <taxon>Apatetrinae</taxon>
        <taxon>Pectinophora</taxon>
    </lineage>
</organism>